<name>A0A9P0H2F7_NEZVI</name>
<evidence type="ECO:0000256" key="6">
    <source>
        <dbReference type="PROSITE-ProRule" id="PRU00089"/>
    </source>
</evidence>
<proteinExistence type="predicted"/>
<reference evidence="9" key="1">
    <citation type="submission" date="2022-01" db="EMBL/GenBank/DDBJ databases">
        <authorList>
            <person name="King R."/>
        </authorList>
    </citation>
    <scope>NUCLEOTIDE SEQUENCE</scope>
</reference>
<organism evidence="9 10">
    <name type="scientific">Nezara viridula</name>
    <name type="common">Southern green stink bug</name>
    <name type="synonym">Cimex viridulus</name>
    <dbReference type="NCBI Taxonomy" id="85310"/>
    <lineage>
        <taxon>Eukaryota</taxon>
        <taxon>Metazoa</taxon>
        <taxon>Ecdysozoa</taxon>
        <taxon>Arthropoda</taxon>
        <taxon>Hexapoda</taxon>
        <taxon>Insecta</taxon>
        <taxon>Pterygota</taxon>
        <taxon>Neoptera</taxon>
        <taxon>Paraneoptera</taxon>
        <taxon>Hemiptera</taxon>
        <taxon>Heteroptera</taxon>
        <taxon>Panheteroptera</taxon>
        <taxon>Pentatomomorpha</taxon>
        <taxon>Pentatomoidea</taxon>
        <taxon>Pentatomidae</taxon>
        <taxon>Pentatominae</taxon>
        <taxon>Nezara</taxon>
    </lineage>
</organism>
<dbReference type="Gene3D" id="1.10.10.10">
    <property type="entry name" value="Winged helix-like DNA-binding domain superfamily/Winged helix DNA-binding domain"/>
    <property type="match status" value="1"/>
</dbReference>
<dbReference type="SUPFAM" id="SSF46785">
    <property type="entry name" value="Winged helix' DNA-binding domain"/>
    <property type="match status" value="1"/>
</dbReference>
<keyword evidence="2" id="KW-0805">Transcription regulation</keyword>
<dbReference type="EMBL" id="OV725079">
    <property type="protein sequence ID" value="CAH1394963.1"/>
    <property type="molecule type" value="Genomic_DNA"/>
</dbReference>
<dbReference type="Proteomes" id="UP001152798">
    <property type="component" value="Chromosome 3"/>
</dbReference>
<sequence length="442" mass="49537">MEMYFGVGGELLTPLDEMLDGDIKLSLELDLELKDPLGSGLGGVDDWGGWGSLRTSPSLDIFGEKEACVMVSPEAVMPFIKREIKQEPPPSISDVEPEEPSLLLECEDDSGNIGVNDDDEEEEEVEEEEDVEEEDDDEEEEEEVEEVKIQPKERNLWNSILTKPTVVKNENVGISYQARPKTEVVVSKTPSTNNHHQTVRVLHSTKSRSADSPNPRSLLVKRYKDHEGYPKPAYSYSCLIAMALKNSITGSLPVSEIYNFMCEHFPYFKSAPAGWKNSVRHNLSLNKCFEKIEKGGAGGGCRKGCLWAMNPAKIAKMDDEVAKWSKKDPAAIRRSMKYPEELEKLERGDLKIGLRRDSYDSGAEEDSDSDSEGEEVPPSLKRFDSRLSSQESNDLGLPDEMYEELGLLEEVMSSDTEGELGPNVKRVRLGLENYQRQPVRPV</sequence>
<dbReference type="PANTHER" id="PTHR46721:SF3">
    <property type="entry name" value="FORKHEAD BOX N1"/>
    <property type="match status" value="1"/>
</dbReference>
<dbReference type="InterPro" id="IPR030456">
    <property type="entry name" value="TF_fork_head_CS_2"/>
</dbReference>
<keyword evidence="1" id="KW-0217">Developmental protein</keyword>
<evidence type="ECO:0000256" key="5">
    <source>
        <dbReference type="ARBA" id="ARBA00023242"/>
    </source>
</evidence>
<evidence type="ECO:0000256" key="4">
    <source>
        <dbReference type="ARBA" id="ARBA00023163"/>
    </source>
</evidence>
<dbReference type="GO" id="GO:0000981">
    <property type="term" value="F:DNA-binding transcription factor activity, RNA polymerase II-specific"/>
    <property type="evidence" value="ECO:0007669"/>
    <property type="project" value="TreeGrafter"/>
</dbReference>
<feature type="compositionally biased region" description="Acidic residues" evidence="7">
    <location>
        <begin position="362"/>
        <end position="375"/>
    </location>
</feature>
<dbReference type="PRINTS" id="PR00053">
    <property type="entry name" value="FORKHEAD"/>
</dbReference>
<feature type="region of interest" description="Disordered" evidence="7">
    <location>
        <begin position="356"/>
        <end position="442"/>
    </location>
</feature>
<evidence type="ECO:0000259" key="8">
    <source>
        <dbReference type="PROSITE" id="PS50039"/>
    </source>
</evidence>
<dbReference type="Pfam" id="PF00250">
    <property type="entry name" value="Forkhead"/>
    <property type="match status" value="1"/>
</dbReference>
<dbReference type="InterPro" id="IPR036390">
    <property type="entry name" value="WH_DNA-bd_sf"/>
</dbReference>
<evidence type="ECO:0000256" key="7">
    <source>
        <dbReference type="SAM" id="MobiDB-lite"/>
    </source>
</evidence>
<feature type="region of interest" description="Disordered" evidence="7">
    <location>
        <begin position="185"/>
        <end position="216"/>
    </location>
</feature>
<dbReference type="CDD" id="cd20030">
    <property type="entry name" value="FH_FOXN1-like"/>
    <property type="match status" value="1"/>
</dbReference>
<feature type="compositionally biased region" description="Acidic residues" evidence="7">
    <location>
        <begin position="106"/>
        <end position="145"/>
    </location>
</feature>
<feature type="domain" description="Fork-head" evidence="8">
    <location>
        <begin position="231"/>
        <end position="328"/>
    </location>
</feature>
<dbReference type="GO" id="GO:0005634">
    <property type="term" value="C:nucleus"/>
    <property type="evidence" value="ECO:0007669"/>
    <property type="project" value="UniProtKB-SubCell"/>
</dbReference>
<dbReference type="AlphaFoldDB" id="A0A9P0H2F7"/>
<dbReference type="InterPro" id="IPR049624">
    <property type="entry name" value="FOXN1_4"/>
</dbReference>
<dbReference type="InterPro" id="IPR001766">
    <property type="entry name" value="Fork_head_dom"/>
</dbReference>
<protein>
    <recommendedName>
        <fullName evidence="8">Fork-head domain-containing protein</fullName>
    </recommendedName>
</protein>
<gene>
    <name evidence="9" type="ORF">NEZAVI_LOCUS5320</name>
</gene>
<keyword evidence="10" id="KW-1185">Reference proteome</keyword>
<keyword evidence="3 6" id="KW-0238">DNA-binding</keyword>
<evidence type="ECO:0000313" key="10">
    <source>
        <dbReference type="Proteomes" id="UP001152798"/>
    </source>
</evidence>
<dbReference type="InterPro" id="IPR036388">
    <property type="entry name" value="WH-like_DNA-bd_sf"/>
</dbReference>
<dbReference type="PROSITE" id="PS00658">
    <property type="entry name" value="FORK_HEAD_2"/>
    <property type="match status" value="1"/>
</dbReference>
<evidence type="ECO:0000313" key="9">
    <source>
        <dbReference type="EMBL" id="CAH1394963.1"/>
    </source>
</evidence>
<dbReference type="SMART" id="SM00339">
    <property type="entry name" value="FH"/>
    <property type="match status" value="1"/>
</dbReference>
<comment type="subcellular location">
    <subcellularLocation>
        <location evidence="6">Nucleus</location>
    </subcellularLocation>
</comment>
<feature type="region of interest" description="Disordered" evidence="7">
    <location>
        <begin position="106"/>
        <end position="150"/>
    </location>
</feature>
<evidence type="ECO:0000256" key="1">
    <source>
        <dbReference type="ARBA" id="ARBA00022473"/>
    </source>
</evidence>
<dbReference type="PANTHER" id="PTHR46721">
    <property type="entry name" value="FORKHEAD BOX PROTEIN N1"/>
    <property type="match status" value="1"/>
</dbReference>
<accession>A0A9P0H2F7</accession>
<evidence type="ECO:0000256" key="3">
    <source>
        <dbReference type="ARBA" id="ARBA00023125"/>
    </source>
</evidence>
<dbReference type="OrthoDB" id="10070006at2759"/>
<keyword evidence="5 6" id="KW-0539">Nucleus</keyword>
<dbReference type="PROSITE" id="PS50039">
    <property type="entry name" value="FORK_HEAD_3"/>
    <property type="match status" value="1"/>
</dbReference>
<keyword evidence="4" id="KW-0804">Transcription</keyword>
<feature type="DNA-binding region" description="Fork-head" evidence="6">
    <location>
        <begin position="231"/>
        <end position="328"/>
    </location>
</feature>
<evidence type="ECO:0000256" key="2">
    <source>
        <dbReference type="ARBA" id="ARBA00023015"/>
    </source>
</evidence>
<dbReference type="GO" id="GO:0000976">
    <property type="term" value="F:transcription cis-regulatory region binding"/>
    <property type="evidence" value="ECO:0007669"/>
    <property type="project" value="TreeGrafter"/>
</dbReference>